<dbReference type="CDD" id="cd10322">
    <property type="entry name" value="SLC5sbd"/>
    <property type="match status" value="1"/>
</dbReference>
<comment type="subcellular location">
    <subcellularLocation>
        <location evidence="1">Membrane</location>
        <topology evidence="1">Multi-pass membrane protein</topology>
    </subcellularLocation>
</comment>
<feature type="transmembrane region" description="Helical" evidence="8">
    <location>
        <begin position="385"/>
        <end position="408"/>
    </location>
</feature>
<keyword evidence="4 8" id="KW-0812">Transmembrane</keyword>
<feature type="transmembrane region" description="Helical" evidence="8">
    <location>
        <begin position="224"/>
        <end position="245"/>
    </location>
</feature>
<evidence type="ECO:0000256" key="3">
    <source>
        <dbReference type="ARBA" id="ARBA00022448"/>
    </source>
</evidence>
<keyword evidence="6 8" id="KW-0472">Membrane</keyword>
<dbReference type="STRING" id="1262914.BN533_01230"/>
<dbReference type="AlphaFoldDB" id="R6I7L7"/>
<evidence type="ECO:0000256" key="1">
    <source>
        <dbReference type="ARBA" id="ARBA00004141"/>
    </source>
</evidence>
<keyword evidence="5 8" id="KW-1133">Transmembrane helix</keyword>
<dbReference type="Pfam" id="PF00474">
    <property type="entry name" value="SSF"/>
    <property type="match status" value="1"/>
</dbReference>
<comment type="similarity">
    <text evidence="2 7">Belongs to the sodium:solute symporter (SSF) (TC 2.A.21) family.</text>
</comment>
<feature type="transmembrane region" description="Helical" evidence="8">
    <location>
        <begin position="78"/>
        <end position="100"/>
    </location>
</feature>
<dbReference type="PROSITE" id="PS50283">
    <property type="entry name" value="NA_SOLUT_SYMP_3"/>
    <property type="match status" value="1"/>
</dbReference>
<dbReference type="PANTHER" id="PTHR48086">
    <property type="entry name" value="SODIUM/PROLINE SYMPORTER-RELATED"/>
    <property type="match status" value="1"/>
</dbReference>
<dbReference type="eggNOG" id="COG0591">
    <property type="taxonomic scope" value="Bacteria"/>
</dbReference>
<dbReference type="EMBL" id="CBDS010000075">
    <property type="protein sequence ID" value="CDB46173.1"/>
    <property type="molecule type" value="Genomic_DNA"/>
</dbReference>
<protein>
    <submittedName>
        <fullName evidence="9">Uncharacterized protein</fullName>
    </submittedName>
</protein>
<evidence type="ECO:0000256" key="6">
    <source>
        <dbReference type="ARBA" id="ARBA00023136"/>
    </source>
</evidence>
<dbReference type="GO" id="GO:0022857">
    <property type="term" value="F:transmembrane transporter activity"/>
    <property type="evidence" value="ECO:0007669"/>
    <property type="project" value="InterPro"/>
</dbReference>
<feature type="transmembrane region" description="Helical" evidence="8">
    <location>
        <begin position="440"/>
        <end position="458"/>
    </location>
</feature>
<evidence type="ECO:0000313" key="9">
    <source>
        <dbReference type="EMBL" id="CDB46173.1"/>
    </source>
</evidence>
<feature type="transmembrane region" description="Helical" evidence="8">
    <location>
        <begin position="183"/>
        <end position="204"/>
    </location>
</feature>
<feature type="transmembrane region" description="Helical" evidence="8">
    <location>
        <begin position="266"/>
        <end position="291"/>
    </location>
</feature>
<dbReference type="PANTHER" id="PTHR48086:SF7">
    <property type="entry name" value="SODIUM-SOLUTE SYMPORTER-RELATED"/>
    <property type="match status" value="1"/>
</dbReference>
<comment type="caution">
    <text evidence="9">The sequence shown here is derived from an EMBL/GenBank/DDBJ whole genome shotgun (WGS) entry which is preliminary data.</text>
</comment>
<name>R6I7L7_9FIRM</name>
<feature type="transmembrane region" description="Helical" evidence="8">
    <location>
        <begin position="6"/>
        <end position="25"/>
    </location>
</feature>
<feature type="transmembrane region" description="Helical" evidence="8">
    <location>
        <begin position="311"/>
        <end position="338"/>
    </location>
</feature>
<accession>A0A3G9H9Y5</accession>
<evidence type="ECO:0000256" key="5">
    <source>
        <dbReference type="ARBA" id="ARBA00022989"/>
    </source>
</evidence>
<dbReference type="InterPro" id="IPR001734">
    <property type="entry name" value="Na/solute_symporter"/>
</dbReference>
<reference evidence="9" key="1">
    <citation type="submission" date="2012-11" db="EMBL/GenBank/DDBJ databases">
        <title>Dependencies among metagenomic species, viruses, plasmids and units of genetic variation.</title>
        <authorList>
            <person name="Nielsen H.B."/>
            <person name="Almeida M."/>
            <person name="Juncker A.S."/>
            <person name="Rasmussen S."/>
            <person name="Li J."/>
            <person name="Sunagawa S."/>
            <person name="Plichta D."/>
            <person name="Gautier L."/>
            <person name="Le Chatelier E."/>
            <person name="Peletier E."/>
            <person name="Bonde I."/>
            <person name="Nielsen T."/>
            <person name="Manichanh C."/>
            <person name="Arumugam M."/>
            <person name="Batto J."/>
            <person name="Santos M.B.Q.D."/>
            <person name="Blom N."/>
            <person name="Borruel N."/>
            <person name="Burgdorf K.S."/>
            <person name="Boumezbeur F."/>
            <person name="Casellas F."/>
            <person name="Dore J."/>
            <person name="Guarner F."/>
            <person name="Hansen T."/>
            <person name="Hildebrand F."/>
            <person name="Kaas R.S."/>
            <person name="Kennedy S."/>
            <person name="Kristiansen K."/>
            <person name="Kultima J.R."/>
            <person name="Leonard P."/>
            <person name="Levenez F."/>
            <person name="Lund O."/>
            <person name="Moumen B."/>
            <person name="Le Paslier D."/>
            <person name="Pons N."/>
            <person name="Pedersen O."/>
            <person name="Prifti E."/>
            <person name="Qin J."/>
            <person name="Raes J."/>
            <person name="Tap J."/>
            <person name="Tims S."/>
            <person name="Ussery D.W."/>
            <person name="Yamada T."/>
            <person name="MetaHit consortium"/>
            <person name="Renault P."/>
            <person name="Sicheritz-Ponten T."/>
            <person name="Bork P."/>
            <person name="Wang J."/>
            <person name="Brunak S."/>
            <person name="Ehrlich S.D."/>
        </authorList>
    </citation>
    <scope>NUCLEOTIDE SEQUENCE [LARGE SCALE GENOMIC DNA]</scope>
</reference>
<accession>R6I7L7</accession>
<feature type="transmembrane region" description="Helical" evidence="8">
    <location>
        <begin position="415"/>
        <end position="434"/>
    </location>
</feature>
<dbReference type="GO" id="GO:0005886">
    <property type="term" value="C:plasma membrane"/>
    <property type="evidence" value="ECO:0007669"/>
    <property type="project" value="TreeGrafter"/>
</dbReference>
<dbReference type="HOGENOM" id="CLU_018808_15_3_9"/>
<sequence>MWHLSIQLIIVCVYIALLFGISFYVKRRADKGSTEYLFAGRKLSAGLIAVNITGLAVGAASTVGVAENAFKVGMAAGWYNAAWAAGAVVMGLVAAGKLRAMKISTIPEFFEKYYDTKGRVISAVGLVIIMSVITALQYLAGGAILASLLPDIFSFKGGMMMSAVVFIGITLIGGLWSSGLSNIVSVCLIYVGVLYSCFAAVNNAGGIENIAAQLPPTLDWFDPLAGIPMAVIIGWFIVMVTQAITAQGPVQIACGARDAKTARKGFLLGGILIFPIGFLCALLGIVAKVSFPDITATMALPKVVMSLNPVASGTTLAALWAADVSTACTILLGAGTLFSQDIYKRFINPSVSDEKFVTVNRLTIFGVGLITLWFAFNAAGILKTMIAGLSMTTALTCVFLFTVFAPGLCRRSSAFYTTLVGLLGLVVWEFVPALHVLQHVIYFEWLICIVTFLIVAVVDKTPIKVPEYVEEEA</sequence>
<organism evidence="9">
    <name type="scientific">Phascolarctobacterium faecium</name>
    <dbReference type="NCBI Taxonomy" id="33025"/>
    <lineage>
        <taxon>Bacteria</taxon>
        <taxon>Bacillati</taxon>
        <taxon>Bacillota</taxon>
        <taxon>Negativicutes</taxon>
        <taxon>Acidaminococcales</taxon>
        <taxon>Acidaminococcaceae</taxon>
        <taxon>Phascolarctobacterium</taxon>
    </lineage>
</organism>
<feature type="transmembrane region" description="Helical" evidence="8">
    <location>
        <begin position="152"/>
        <end position="176"/>
    </location>
</feature>
<evidence type="ECO:0000256" key="8">
    <source>
        <dbReference type="SAM" id="Phobius"/>
    </source>
</evidence>
<gene>
    <name evidence="9" type="ORF">BN533_01230</name>
</gene>
<proteinExistence type="inferred from homology"/>
<dbReference type="InterPro" id="IPR038377">
    <property type="entry name" value="Na/Glc_symporter_sf"/>
</dbReference>
<evidence type="ECO:0000256" key="2">
    <source>
        <dbReference type="ARBA" id="ARBA00006434"/>
    </source>
</evidence>
<dbReference type="Gene3D" id="1.20.1730.10">
    <property type="entry name" value="Sodium/glucose cotransporter"/>
    <property type="match status" value="1"/>
</dbReference>
<dbReference type="InterPro" id="IPR050277">
    <property type="entry name" value="Sodium:Solute_Symporter"/>
</dbReference>
<evidence type="ECO:0000256" key="7">
    <source>
        <dbReference type="RuleBase" id="RU362091"/>
    </source>
</evidence>
<evidence type="ECO:0000256" key="4">
    <source>
        <dbReference type="ARBA" id="ARBA00022692"/>
    </source>
</evidence>
<feature type="transmembrane region" description="Helical" evidence="8">
    <location>
        <begin position="359"/>
        <end position="379"/>
    </location>
</feature>
<feature type="transmembrane region" description="Helical" evidence="8">
    <location>
        <begin position="120"/>
        <end position="140"/>
    </location>
</feature>
<feature type="transmembrane region" description="Helical" evidence="8">
    <location>
        <begin position="45"/>
        <end position="66"/>
    </location>
</feature>
<keyword evidence="3" id="KW-0813">Transport</keyword>